<evidence type="ECO:0000256" key="6">
    <source>
        <dbReference type="ARBA" id="ARBA00023136"/>
    </source>
</evidence>
<evidence type="ECO:0000313" key="9">
    <source>
        <dbReference type="EMBL" id="KAK7836160.1"/>
    </source>
</evidence>
<organism evidence="9 10">
    <name type="scientific">Quercus suber</name>
    <name type="common">Cork oak</name>
    <dbReference type="NCBI Taxonomy" id="58331"/>
    <lineage>
        <taxon>Eukaryota</taxon>
        <taxon>Viridiplantae</taxon>
        <taxon>Streptophyta</taxon>
        <taxon>Embryophyta</taxon>
        <taxon>Tracheophyta</taxon>
        <taxon>Spermatophyta</taxon>
        <taxon>Magnoliopsida</taxon>
        <taxon>eudicotyledons</taxon>
        <taxon>Gunneridae</taxon>
        <taxon>Pentapetalae</taxon>
        <taxon>rosids</taxon>
        <taxon>fabids</taxon>
        <taxon>Fagales</taxon>
        <taxon>Fagaceae</taxon>
        <taxon>Quercus</taxon>
    </lineage>
</organism>
<evidence type="ECO:0000256" key="1">
    <source>
        <dbReference type="ARBA" id="ARBA00004479"/>
    </source>
</evidence>
<dbReference type="AlphaFoldDB" id="A0AAW0KBQ0"/>
<evidence type="ECO:0000313" key="10">
    <source>
        <dbReference type="Proteomes" id="UP000237347"/>
    </source>
</evidence>
<protein>
    <submittedName>
        <fullName evidence="9">Transmembrane emp24 domain-containing protein p24delta8</fullName>
    </submittedName>
</protein>
<dbReference type="Proteomes" id="UP000237347">
    <property type="component" value="Unassembled WGS sequence"/>
</dbReference>
<evidence type="ECO:0000256" key="2">
    <source>
        <dbReference type="ARBA" id="ARBA00007104"/>
    </source>
</evidence>
<evidence type="ECO:0000256" key="3">
    <source>
        <dbReference type="ARBA" id="ARBA00022692"/>
    </source>
</evidence>
<keyword evidence="5 7" id="KW-1133">Transmembrane helix</keyword>
<evidence type="ECO:0000256" key="7">
    <source>
        <dbReference type="SAM" id="Phobius"/>
    </source>
</evidence>
<comment type="subcellular location">
    <subcellularLocation>
        <location evidence="1">Membrane</location>
        <topology evidence="1">Single-pass type I membrane protein</topology>
    </subcellularLocation>
</comment>
<dbReference type="InterPro" id="IPR015720">
    <property type="entry name" value="Emp24-like"/>
</dbReference>
<keyword evidence="3 7" id="KW-0812">Transmembrane</keyword>
<keyword evidence="10" id="KW-1185">Reference proteome</keyword>
<evidence type="ECO:0000259" key="8">
    <source>
        <dbReference type="Pfam" id="PF01105"/>
    </source>
</evidence>
<dbReference type="EMBL" id="PKMF04000361">
    <property type="protein sequence ID" value="KAK7836160.1"/>
    <property type="molecule type" value="Genomic_DNA"/>
</dbReference>
<gene>
    <name evidence="9" type="ORF">CFP56_022936</name>
</gene>
<feature type="transmembrane region" description="Helical" evidence="7">
    <location>
        <begin position="41"/>
        <end position="60"/>
    </location>
</feature>
<comment type="similarity">
    <text evidence="2">Belongs to the EMP24/GP25L family.</text>
</comment>
<comment type="caution">
    <text evidence="9">The sequence shown here is derived from an EMBL/GenBank/DDBJ whole genome shotgun (WGS) entry which is preliminary data.</text>
</comment>
<proteinExistence type="inferred from homology"/>
<evidence type="ECO:0000256" key="5">
    <source>
        <dbReference type="ARBA" id="ARBA00022989"/>
    </source>
</evidence>
<dbReference type="GO" id="GO:0016020">
    <property type="term" value="C:membrane"/>
    <property type="evidence" value="ECO:0007669"/>
    <property type="project" value="UniProtKB-SubCell"/>
</dbReference>
<dbReference type="PANTHER" id="PTHR22811">
    <property type="entry name" value="TRANSMEMBRANE EMP24 DOMAIN-CONTAINING PROTEIN"/>
    <property type="match status" value="1"/>
</dbReference>
<dbReference type="Pfam" id="PF01105">
    <property type="entry name" value="EMP24_GP25L"/>
    <property type="match status" value="1"/>
</dbReference>
<feature type="domain" description="GOLD" evidence="8">
    <location>
        <begin position="2"/>
        <end position="63"/>
    </location>
</feature>
<reference evidence="9 10" key="1">
    <citation type="journal article" date="2018" name="Sci. Data">
        <title>The draft genome sequence of cork oak.</title>
        <authorList>
            <person name="Ramos A.M."/>
            <person name="Usie A."/>
            <person name="Barbosa P."/>
            <person name="Barros P.M."/>
            <person name="Capote T."/>
            <person name="Chaves I."/>
            <person name="Simoes F."/>
            <person name="Abreu I."/>
            <person name="Carrasquinho I."/>
            <person name="Faro C."/>
            <person name="Guimaraes J.B."/>
            <person name="Mendonca D."/>
            <person name="Nobrega F."/>
            <person name="Rodrigues L."/>
            <person name="Saibo N.J.M."/>
            <person name="Varela M.C."/>
            <person name="Egas C."/>
            <person name="Matos J."/>
            <person name="Miguel C.M."/>
            <person name="Oliveira M.M."/>
            <person name="Ricardo C.P."/>
            <person name="Goncalves S."/>
        </authorList>
    </citation>
    <scope>NUCLEOTIDE SEQUENCE [LARGE SCALE GENOMIC DNA]</scope>
    <source>
        <strain evidence="10">cv. HL8</strain>
    </source>
</reference>
<keyword evidence="6 7" id="KW-0472">Membrane</keyword>
<evidence type="ECO:0000256" key="4">
    <source>
        <dbReference type="ARBA" id="ARBA00022729"/>
    </source>
</evidence>
<accession>A0AAW0KBQ0</accession>
<feature type="non-terminal residue" evidence="9">
    <location>
        <position position="1"/>
    </location>
</feature>
<dbReference type="InterPro" id="IPR009038">
    <property type="entry name" value="GOLD_dom"/>
</dbReference>
<name>A0AAW0KBQ0_QUESU</name>
<sequence length="123" mass="14429">LMELELKKMFDTVISIQEEMFYLREREEEMQVLNKTTNNRMAWLSFLSLIVCLSVAGLQFESLSEILLMIMTLPINKYSILLGTTTCSWEKNGSINNKIISLKIIFKPRYCLEHCNPRVLQDF</sequence>
<keyword evidence="4" id="KW-0732">Signal</keyword>